<dbReference type="VEuPathDB" id="FungiDB:GW608_I02409"/>
<evidence type="ECO:0000313" key="1">
    <source>
        <dbReference type="EMBL" id="KTB05462.1"/>
    </source>
</evidence>
<gene>
    <name evidence="1" type="ORF">AO440_002632</name>
</gene>
<dbReference type="VEuPathDB" id="FungiDB:CAGL0I06919g"/>
<dbReference type="VEuPathDB" id="FungiDB:GWK60_I02409"/>
<dbReference type="Proteomes" id="UP000054886">
    <property type="component" value="Unassembled WGS sequence"/>
</dbReference>
<dbReference type="VEuPathDB" id="FungiDB:B1J91_I06919g"/>
<evidence type="ECO:0000313" key="2">
    <source>
        <dbReference type="Proteomes" id="UP000054886"/>
    </source>
</evidence>
<dbReference type="AlphaFoldDB" id="A0A0W0D0T5"/>
<dbReference type="PhylomeDB" id="A0A0W0D0T5"/>
<proteinExistence type="predicted"/>
<accession>A0A0W0D0T5</accession>
<comment type="caution">
    <text evidence="1">The sequence shown here is derived from an EMBL/GenBank/DDBJ whole genome shotgun (WGS) entry which is preliminary data.</text>
</comment>
<sequence>MAQEQHEVHQLFTQQRIPEIKNHVVELAHELSTINDKFNHKMAQKYWDILEVTDEVSTLTYTLKEVDKEFGELCYNDDLYQLRKLPDLVVQSHTKSPLKQGSIEDDETSSSMILVELTEWAMAVYNFISKMPTTTSEPGVNNLIDNLMEHFAKIHKQLDNIISNKTYERVLATKCNQLQRYIVDAVTKNELYFTLFQWVKLNKIMEYSGFPWNVQIHEVFEKSLYGYIFEEEQDLDYIVSSSTNELVKTFVRSEKFQNSLIAHTKESIEQKLKELVELMKEDKQASIEPNAGKIEIDGILYPHTISDHVNIQEIINTGNMYSMGLDSKIKMKIFEVLNNLIQQIRKLGTYKCDKTLIARYKKDLLEILESVDIKDKKISTTQLTTLIGTYNSSKLAQLVNSQIQAITNLSQD</sequence>
<dbReference type="OMA" id="IFHDNDT"/>
<reference evidence="1 2" key="1">
    <citation type="submission" date="2015-10" db="EMBL/GenBank/DDBJ databases">
        <title>Draft genomes sequences of Candida glabrata isolates 1A, 1B, 2A, 2B, 3A and 3B.</title>
        <authorList>
            <person name="Haavelsrud O.E."/>
            <person name="Gaustad P."/>
        </authorList>
    </citation>
    <scope>NUCLEOTIDE SEQUENCE [LARGE SCALE GENOMIC DNA]</scope>
    <source>
        <strain evidence="1">910700640</strain>
    </source>
</reference>
<dbReference type="VEuPathDB" id="FungiDB:GVI51_I06743"/>
<dbReference type="EMBL" id="LLZZ01000113">
    <property type="protein sequence ID" value="KTB05462.1"/>
    <property type="molecule type" value="Genomic_DNA"/>
</dbReference>
<protein>
    <submittedName>
        <fullName evidence="1">Conserved oligomeric Golgi complex subunit 1</fullName>
    </submittedName>
</protein>
<organism evidence="1 2">
    <name type="scientific">Candida glabrata</name>
    <name type="common">Yeast</name>
    <name type="synonym">Torulopsis glabrata</name>
    <dbReference type="NCBI Taxonomy" id="5478"/>
    <lineage>
        <taxon>Eukaryota</taxon>
        <taxon>Fungi</taxon>
        <taxon>Dikarya</taxon>
        <taxon>Ascomycota</taxon>
        <taxon>Saccharomycotina</taxon>
        <taxon>Saccharomycetes</taxon>
        <taxon>Saccharomycetales</taxon>
        <taxon>Saccharomycetaceae</taxon>
        <taxon>Nakaseomyces</taxon>
    </lineage>
</organism>
<name>A0A0W0D0T5_CANGB</name>